<reference evidence="6" key="3">
    <citation type="journal article" date="2019" name="Int. J. Syst. Evol. Microbiol.">
        <title>The Global Catalogue of Microorganisms (GCM) 10K type strain sequencing project: providing services to taxonomists for standard genome sequencing and annotation.</title>
        <authorList>
            <consortium name="The Broad Institute Genomics Platform"/>
            <consortium name="The Broad Institute Genome Sequencing Center for Infectious Disease"/>
            <person name="Wu L."/>
            <person name="Ma J."/>
        </authorList>
    </citation>
    <scope>NUCLEOTIDE SEQUENCE [LARGE SCALE GENOMIC DNA]</scope>
    <source>
        <strain evidence="6">NBRC 103191</strain>
    </source>
</reference>
<reference evidence="4 5" key="2">
    <citation type="submission" date="2016-10" db="EMBL/GenBank/DDBJ databases">
        <authorList>
            <person name="de Groot N.N."/>
        </authorList>
    </citation>
    <scope>NUCLEOTIDE SEQUENCE [LARGE SCALE GENOMIC DNA]</scope>
    <source>
        <strain evidence="4 5">DSM 23406</strain>
    </source>
</reference>
<gene>
    <name evidence="3" type="ORF">GCM10007915_20330</name>
    <name evidence="4" type="ORF">SAMN05660405_02055</name>
</gene>
<feature type="region of interest" description="Disordered" evidence="1">
    <location>
        <begin position="40"/>
        <end position="63"/>
    </location>
</feature>
<feature type="compositionally biased region" description="Low complexity" evidence="1">
    <location>
        <begin position="230"/>
        <end position="244"/>
    </location>
</feature>
<evidence type="ECO:0000313" key="4">
    <source>
        <dbReference type="EMBL" id="SDE01474.1"/>
    </source>
</evidence>
<keyword evidence="2" id="KW-0472">Membrane</keyword>
<evidence type="ECO:0000313" key="3">
    <source>
        <dbReference type="EMBL" id="GLR29794.1"/>
    </source>
</evidence>
<evidence type="ECO:0000256" key="2">
    <source>
        <dbReference type="SAM" id="Phobius"/>
    </source>
</evidence>
<sequence length="320" mass="34855">MNDEKKDIGTDFDEELSQLVHKKSPKRVKNNIYERFISRVQSAENDTQNDNDDSTSLKTASKLPAFEPLSVEELQLFEDESNDKEPRLEFADIGTTNATFDFSGQNASTQNKVSDTRMDNYAGVDHNLNSDLSKNNEEKKPSSVVLDQATPLSNTTIDDPLDTKSNPLKPVHRDAIKPQKTAVSSKKPLIIGMIFGSLLIAIVVLTLIFTGFLSISISDTTVSNDSGLNGTAPAPTTSTPVVGAEPVVNSDDDPLPNDANTVEEPLVSAQSINADNGEQNVPAAEVEPIEPSPAPEIDAAITYEDFRQESQTTLYRETND</sequence>
<feature type="region of interest" description="Disordered" evidence="1">
    <location>
        <begin position="271"/>
        <end position="296"/>
    </location>
</feature>
<feature type="transmembrane region" description="Helical" evidence="2">
    <location>
        <begin position="189"/>
        <end position="213"/>
    </location>
</feature>
<dbReference type="EMBL" id="BSOK01000048">
    <property type="protein sequence ID" value="GLR29794.1"/>
    <property type="molecule type" value="Genomic_DNA"/>
</dbReference>
<reference evidence="3" key="4">
    <citation type="submission" date="2023-01" db="EMBL/GenBank/DDBJ databases">
        <title>Draft genome sequence of Psychrobacter pacificensis strain NBRC 103191.</title>
        <authorList>
            <person name="Sun Q."/>
            <person name="Mori K."/>
        </authorList>
    </citation>
    <scope>NUCLEOTIDE SEQUENCE</scope>
    <source>
        <strain evidence="3">NBRC 103191</strain>
    </source>
</reference>
<feature type="region of interest" description="Disordered" evidence="1">
    <location>
        <begin position="223"/>
        <end position="255"/>
    </location>
</feature>
<protein>
    <submittedName>
        <fullName evidence="4">Uncharacterized protein</fullName>
    </submittedName>
</protein>
<dbReference type="EMBL" id="FNAL01000017">
    <property type="protein sequence ID" value="SDE01474.1"/>
    <property type="molecule type" value="Genomic_DNA"/>
</dbReference>
<keyword evidence="2" id="KW-1133">Transmembrane helix</keyword>
<reference evidence="3" key="1">
    <citation type="journal article" date="2014" name="Int. J. Syst. Evol. Microbiol.">
        <title>Complete genome of a new Firmicutes species belonging to the dominant human colonic microbiota ('Ruminococcus bicirculans') reveals two chromosomes and a selective capacity to utilize plant glucans.</title>
        <authorList>
            <consortium name="NISC Comparative Sequencing Program"/>
            <person name="Wegmann U."/>
            <person name="Louis P."/>
            <person name="Goesmann A."/>
            <person name="Henrissat B."/>
            <person name="Duncan S.H."/>
            <person name="Flint H.J."/>
        </authorList>
    </citation>
    <scope>NUCLEOTIDE SEQUENCE</scope>
    <source>
        <strain evidence="3">NBRC 103191</strain>
    </source>
</reference>
<evidence type="ECO:0000256" key="1">
    <source>
        <dbReference type="SAM" id="MobiDB-lite"/>
    </source>
</evidence>
<organism evidence="4 5">
    <name type="scientific">Psychrobacter pacificensis</name>
    <dbReference type="NCBI Taxonomy" id="112002"/>
    <lineage>
        <taxon>Bacteria</taxon>
        <taxon>Pseudomonadati</taxon>
        <taxon>Pseudomonadota</taxon>
        <taxon>Gammaproteobacteria</taxon>
        <taxon>Moraxellales</taxon>
        <taxon>Moraxellaceae</taxon>
        <taxon>Psychrobacter</taxon>
    </lineage>
</organism>
<accession>A0A1G6ZFL7</accession>
<evidence type="ECO:0000313" key="5">
    <source>
        <dbReference type="Proteomes" id="UP000198501"/>
    </source>
</evidence>
<dbReference type="Proteomes" id="UP001156645">
    <property type="component" value="Unassembled WGS sequence"/>
</dbReference>
<feature type="region of interest" description="Disordered" evidence="1">
    <location>
        <begin position="152"/>
        <end position="171"/>
    </location>
</feature>
<evidence type="ECO:0000313" key="6">
    <source>
        <dbReference type="Proteomes" id="UP001156645"/>
    </source>
</evidence>
<proteinExistence type="predicted"/>
<keyword evidence="6" id="KW-1185">Reference proteome</keyword>
<dbReference type="RefSeq" id="WP_093070918.1">
    <property type="nucleotide sequence ID" value="NZ_BSOK01000048.1"/>
</dbReference>
<dbReference type="Proteomes" id="UP000198501">
    <property type="component" value="Unassembled WGS sequence"/>
</dbReference>
<keyword evidence="2" id="KW-0812">Transmembrane</keyword>
<dbReference type="AlphaFoldDB" id="A0A1G6ZFL7"/>
<name>A0A1G6ZFL7_9GAMM</name>